<organism evidence="1 2">
    <name type="scientific">Gossypium arboreum</name>
    <name type="common">Tree cotton</name>
    <name type="synonym">Gossypium nanking</name>
    <dbReference type="NCBI Taxonomy" id="29729"/>
    <lineage>
        <taxon>Eukaryota</taxon>
        <taxon>Viridiplantae</taxon>
        <taxon>Streptophyta</taxon>
        <taxon>Embryophyta</taxon>
        <taxon>Tracheophyta</taxon>
        <taxon>Spermatophyta</taxon>
        <taxon>Magnoliopsida</taxon>
        <taxon>eudicotyledons</taxon>
        <taxon>Gunneridae</taxon>
        <taxon>Pentapetalae</taxon>
        <taxon>rosids</taxon>
        <taxon>malvids</taxon>
        <taxon>Malvales</taxon>
        <taxon>Malvaceae</taxon>
        <taxon>Malvoideae</taxon>
        <taxon>Gossypium</taxon>
    </lineage>
</organism>
<reference evidence="1 2" key="1">
    <citation type="submission" date="2023-03" db="EMBL/GenBank/DDBJ databases">
        <title>WGS of Gossypium arboreum.</title>
        <authorList>
            <person name="Yu D."/>
        </authorList>
    </citation>
    <scope>NUCLEOTIDE SEQUENCE [LARGE SCALE GENOMIC DNA]</scope>
    <source>
        <tissue evidence="1">Leaf</tissue>
    </source>
</reference>
<protein>
    <submittedName>
        <fullName evidence="1">Uncharacterized protein</fullName>
    </submittedName>
</protein>
<dbReference type="EMBL" id="JARKNE010000009">
    <property type="protein sequence ID" value="KAK5802697.1"/>
    <property type="molecule type" value="Genomic_DNA"/>
</dbReference>
<evidence type="ECO:0000313" key="2">
    <source>
        <dbReference type="Proteomes" id="UP001358586"/>
    </source>
</evidence>
<sequence>MDEELVCEFYANLTSNDLTEVPVRGIKVPISSNAINEFFELLDFENDEYSSLMSKIEPKNLQEILEELTVPAEILANVKKTGYSQGNHRLGPLPSSWRFCSIVVS</sequence>
<gene>
    <name evidence="1" type="ORF">PVK06_030313</name>
</gene>
<evidence type="ECO:0000313" key="1">
    <source>
        <dbReference type="EMBL" id="KAK5802697.1"/>
    </source>
</evidence>
<keyword evidence="2" id="KW-1185">Reference proteome</keyword>
<accession>A0ABR0NMX9</accession>
<dbReference type="Proteomes" id="UP001358586">
    <property type="component" value="Chromosome 9"/>
</dbReference>
<name>A0ABR0NMX9_GOSAR</name>
<comment type="caution">
    <text evidence="1">The sequence shown here is derived from an EMBL/GenBank/DDBJ whole genome shotgun (WGS) entry which is preliminary data.</text>
</comment>
<proteinExistence type="predicted"/>